<feature type="domain" description="RNA polymerase sigma-70 region 2" evidence="5">
    <location>
        <begin position="24"/>
        <end position="92"/>
    </location>
</feature>
<proteinExistence type="inferred from homology"/>
<evidence type="ECO:0000256" key="1">
    <source>
        <dbReference type="ARBA" id="ARBA00010641"/>
    </source>
</evidence>
<dbReference type="InterPro" id="IPR039425">
    <property type="entry name" value="RNA_pol_sigma-70-like"/>
</dbReference>
<dbReference type="PANTHER" id="PTHR43133">
    <property type="entry name" value="RNA POLYMERASE ECF-TYPE SIGMA FACTO"/>
    <property type="match status" value="1"/>
</dbReference>
<evidence type="ECO:0000313" key="8">
    <source>
        <dbReference type="Proteomes" id="UP001387100"/>
    </source>
</evidence>
<dbReference type="InterPro" id="IPR013325">
    <property type="entry name" value="RNA_pol_sigma_r2"/>
</dbReference>
<dbReference type="PANTHER" id="PTHR43133:SF25">
    <property type="entry name" value="RNA POLYMERASE SIGMA FACTOR RFAY-RELATED"/>
    <property type="match status" value="1"/>
</dbReference>
<dbReference type="SUPFAM" id="SSF88946">
    <property type="entry name" value="Sigma2 domain of RNA polymerase sigma factors"/>
    <property type="match status" value="1"/>
</dbReference>
<evidence type="ECO:0000259" key="5">
    <source>
        <dbReference type="Pfam" id="PF04542"/>
    </source>
</evidence>
<dbReference type="InterPro" id="IPR013324">
    <property type="entry name" value="RNA_pol_sigma_r3/r4-like"/>
</dbReference>
<feature type="domain" description="RNA polymerase sigma factor 70 region 4 type 2" evidence="6">
    <location>
        <begin position="122"/>
        <end position="172"/>
    </location>
</feature>
<evidence type="ECO:0000313" key="7">
    <source>
        <dbReference type="EMBL" id="MEJ5946975.1"/>
    </source>
</evidence>
<accession>A0ABU8RPF0</accession>
<comment type="caution">
    <text evidence="7">The sequence shown here is derived from an EMBL/GenBank/DDBJ whole genome shotgun (WGS) entry which is preliminary data.</text>
</comment>
<keyword evidence="3" id="KW-0731">Sigma factor</keyword>
<keyword evidence="8" id="KW-1185">Reference proteome</keyword>
<keyword evidence="2" id="KW-0805">Transcription regulation</keyword>
<dbReference type="Gene3D" id="1.10.10.10">
    <property type="entry name" value="Winged helix-like DNA-binding domain superfamily/Winged helix DNA-binding domain"/>
    <property type="match status" value="1"/>
</dbReference>
<comment type="similarity">
    <text evidence="1">Belongs to the sigma-70 factor family. ECF subfamily.</text>
</comment>
<reference evidence="7 8" key="1">
    <citation type="journal article" date="2017" name="Int. J. Syst. Evol. Microbiol.">
        <title>Pseudokineococcus basanitobsidens sp. nov., isolated from volcanic rock.</title>
        <authorList>
            <person name="Lee D.W."/>
            <person name="Park M.Y."/>
            <person name="Kim J.J."/>
            <person name="Kim B.S."/>
        </authorList>
    </citation>
    <scope>NUCLEOTIDE SEQUENCE [LARGE SCALE GENOMIC DNA]</scope>
    <source>
        <strain evidence="7 8">DSM 103726</strain>
    </source>
</reference>
<dbReference type="Gene3D" id="1.10.1740.10">
    <property type="match status" value="1"/>
</dbReference>
<name>A0ABU8RPF0_9ACTN</name>
<evidence type="ECO:0000256" key="2">
    <source>
        <dbReference type="ARBA" id="ARBA00023015"/>
    </source>
</evidence>
<dbReference type="SUPFAM" id="SSF88659">
    <property type="entry name" value="Sigma3 and sigma4 domains of RNA polymerase sigma factors"/>
    <property type="match status" value="1"/>
</dbReference>
<evidence type="ECO:0000256" key="4">
    <source>
        <dbReference type="ARBA" id="ARBA00023163"/>
    </source>
</evidence>
<dbReference type="Pfam" id="PF08281">
    <property type="entry name" value="Sigma70_r4_2"/>
    <property type="match status" value="1"/>
</dbReference>
<dbReference type="NCBIfam" id="TIGR02937">
    <property type="entry name" value="sigma70-ECF"/>
    <property type="match status" value="1"/>
</dbReference>
<dbReference type="RefSeq" id="WP_339576348.1">
    <property type="nucleotide sequence ID" value="NZ_JBBIAA010000046.1"/>
</dbReference>
<dbReference type="EMBL" id="JBBIAA010000046">
    <property type="protein sequence ID" value="MEJ5946975.1"/>
    <property type="molecule type" value="Genomic_DNA"/>
</dbReference>
<evidence type="ECO:0000259" key="6">
    <source>
        <dbReference type="Pfam" id="PF08281"/>
    </source>
</evidence>
<organism evidence="7 8">
    <name type="scientific">Pseudokineococcus basanitobsidens</name>
    <dbReference type="NCBI Taxonomy" id="1926649"/>
    <lineage>
        <taxon>Bacteria</taxon>
        <taxon>Bacillati</taxon>
        <taxon>Actinomycetota</taxon>
        <taxon>Actinomycetes</taxon>
        <taxon>Kineosporiales</taxon>
        <taxon>Kineosporiaceae</taxon>
        <taxon>Pseudokineococcus</taxon>
    </lineage>
</organism>
<dbReference type="InterPro" id="IPR013249">
    <property type="entry name" value="RNA_pol_sigma70_r4_t2"/>
</dbReference>
<sequence>MQETSDEAWWSAGLRGDADAVGRLFDRHHARVHRHACRLLTSSADAEDVTAAAFFELWRRRRDVRLVNDSVLPWLLVTTTNLARNSARGTRRYRALLERLPRQHHSADAADEVLAGVVDADVAAALRALRPVDAQLLALVVLEGLPVADAAAAAGLTTGAAKTRLHRARARLRASLADHPAARVLTTPGGQPS</sequence>
<dbReference type="Proteomes" id="UP001387100">
    <property type="component" value="Unassembled WGS sequence"/>
</dbReference>
<keyword evidence="4" id="KW-0804">Transcription</keyword>
<dbReference type="Pfam" id="PF04542">
    <property type="entry name" value="Sigma70_r2"/>
    <property type="match status" value="1"/>
</dbReference>
<gene>
    <name evidence="7" type="ORF">WDZ17_16900</name>
</gene>
<evidence type="ECO:0000256" key="3">
    <source>
        <dbReference type="ARBA" id="ARBA00023082"/>
    </source>
</evidence>
<protein>
    <submittedName>
        <fullName evidence="7">Sigma-70 family RNA polymerase sigma factor</fullName>
    </submittedName>
</protein>
<dbReference type="InterPro" id="IPR014284">
    <property type="entry name" value="RNA_pol_sigma-70_dom"/>
</dbReference>
<dbReference type="InterPro" id="IPR036388">
    <property type="entry name" value="WH-like_DNA-bd_sf"/>
</dbReference>
<dbReference type="InterPro" id="IPR007627">
    <property type="entry name" value="RNA_pol_sigma70_r2"/>
</dbReference>